<feature type="compositionally biased region" description="Polar residues" evidence="5">
    <location>
        <begin position="12"/>
        <end position="22"/>
    </location>
</feature>
<keyword evidence="7" id="KW-1185">Reference proteome</keyword>
<dbReference type="GO" id="GO:0005525">
    <property type="term" value="F:GTP binding"/>
    <property type="evidence" value="ECO:0007669"/>
    <property type="project" value="UniProtKB-UniRule"/>
</dbReference>
<dbReference type="PANTHER" id="PTHR11259">
    <property type="entry name" value="RAS-RELATED GTP BINDING RAG/GTR YEAST"/>
    <property type="match status" value="1"/>
</dbReference>
<dbReference type="Gene3D" id="3.40.50.300">
    <property type="entry name" value="P-loop containing nucleotide triphosphate hydrolases"/>
    <property type="match status" value="1"/>
</dbReference>
<dbReference type="eggNOG" id="KOG3886">
    <property type="taxonomic scope" value="Eukaryota"/>
</dbReference>
<dbReference type="GeneID" id="19323907"/>
<accession>R8BNK1</accession>
<feature type="compositionally biased region" description="Basic and acidic residues" evidence="5">
    <location>
        <begin position="1"/>
        <end position="10"/>
    </location>
</feature>
<dbReference type="KEGG" id="tmn:UCRPA7_3549"/>
<evidence type="ECO:0000313" key="7">
    <source>
        <dbReference type="Proteomes" id="UP000014074"/>
    </source>
</evidence>
<evidence type="ECO:0000256" key="5">
    <source>
        <dbReference type="SAM" id="MobiDB-lite"/>
    </source>
</evidence>
<keyword evidence="2 4" id="KW-0547">Nucleotide-binding</keyword>
<dbReference type="GO" id="GO:0010507">
    <property type="term" value="P:negative regulation of autophagy"/>
    <property type="evidence" value="ECO:0007669"/>
    <property type="project" value="TreeGrafter"/>
</dbReference>
<reference evidence="7" key="1">
    <citation type="journal article" date="2013" name="Genome Announc.">
        <title>Draft genome sequence of the ascomycete Phaeoacremonium aleophilum strain UCR-PA7, a causal agent of the esca disease complex in grapevines.</title>
        <authorList>
            <person name="Blanco-Ulate B."/>
            <person name="Rolshausen P."/>
            <person name="Cantu D."/>
        </authorList>
    </citation>
    <scope>NUCLEOTIDE SEQUENCE [LARGE SCALE GENOMIC DNA]</scope>
    <source>
        <strain evidence="7">UCR-PA7</strain>
    </source>
</reference>
<dbReference type="GO" id="GO:1990131">
    <property type="term" value="C:Gtr1-Gtr2 GTPase complex"/>
    <property type="evidence" value="ECO:0007669"/>
    <property type="project" value="UniProtKB-UniRule"/>
</dbReference>
<feature type="region of interest" description="Disordered" evidence="5">
    <location>
        <begin position="61"/>
        <end position="89"/>
    </location>
</feature>
<comment type="subunit">
    <text evidence="4">Component of the GSE complex.</text>
</comment>
<proteinExistence type="inferred from homology"/>
<dbReference type="GO" id="GO:0005634">
    <property type="term" value="C:nucleus"/>
    <property type="evidence" value="ECO:0007669"/>
    <property type="project" value="TreeGrafter"/>
</dbReference>
<evidence type="ECO:0000313" key="6">
    <source>
        <dbReference type="EMBL" id="EOO00916.1"/>
    </source>
</evidence>
<feature type="region of interest" description="Disordered" evidence="5">
    <location>
        <begin position="1"/>
        <end position="35"/>
    </location>
</feature>
<evidence type="ECO:0000256" key="1">
    <source>
        <dbReference type="ARBA" id="ARBA00007756"/>
    </source>
</evidence>
<sequence length="484" mass="52745">MEENRAKDNPQPEDSQSPSLQLTPRPPESRSLPAGLFTLPFRGRRLKYEHNVHALIAEQERISAEEDSDDQGAVLPSDPSLNSPGTLKGKGKEIATMASETATPAGASAVAATEPKVEVRKLKKRKVLLMGKSGSGKSSMRSIIFSNYVPADTRRLGATIDVDLSHVKFLGNLTLNLWDCGGQEAFMENYINQQRVHVFSNVGVLIYVFDIESRDVDRDLATYVSVVTALAQYSPSAKVFVLIHKMDLIMGAQREQIFNERVRLAKAKTAEALQNMAAIGGHAPERLEIQPFATSIWDQSLYKAWSAIIHDLIPNLAIIEEELGRLGTAIEAEEILLYERTSFLVISKWSSQEGQRNPAVDRYERLSNVWKTFKASLAKYTGTSRNADQIRDFTLKISSLCAVFMMQFTTNTFIQVVMPPGEARFNAARLNTAIAAKHFERLDSPAAIAGASAKGTAAGKDAAASGSGQAGMAVSGEDASGDGP</sequence>
<dbReference type="OrthoDB" id="10020193at2759"/>
<evidence type="ECO:0000256" key="2">
    <source>
        <dbReference type="ARBA" id="ARBA00022741"/>
    </source>
</evidence>
<dbReference type="GO" id="GO:1904263">
    <property type="term" value="P:positive regulation of TORC1 signaling"/>
    <property type="evidence" value="ECO:0007669"/>
    <property type="project" value="TreeGrafter"/>
</dbReference>
<dbReference type="InterPro" id="IPR039397">
    <property type="entry name" value="RagA/B"/>
</dbReference>
<dbReference type="GO" id="GO:0000329">
    <property type="term" value="C:fungal-type vacuole membrane"/>
    <property type="evidence" value="ECO:0007669"/>
    <property type="project" value="TreeGrafter"/>
</dbReference>
<protein>
    <recommendedName>
        <fullName evidence="4">GTP-binding protein</fullName>
    </recommendedName>
</protein>
<dbReference type="GO" id="GO:0003924">
    <property type="term" value="F:GTPase activity"/>
    <property type="evidence" value="ECO:0007669"/>
    <property type="project" value="UniProtKB-UniRule"/>
</dbReference>
<keyword evidence="3 4" id="KW-0342">GTP-binding</keyword>
<feature type="compositionally biased region" description="Low complexity" evidence="5">
    <location>
        <begin position="458"/>
        <end position="476"/>
    </location>
</feature>
<dbReference type="FunFam" id="3.40.50.300:FF:002028">
    <property type="entry name" value="Related to GTR1-GTP-binding protein"/>
    <property type="match status" value="1"/>
</dbReference>
<feature type="region of interest" description="Disordered" evidence="5">
    <location>
        <begin position="458"/>
        <end position="484"/>
    </location>
</feature>
<comment type="similarity">
    <text evidence="1 4">Belongs to the GTR/RAG GTP-binding protein family.</text>
</comment>
<dbReference type="EMBL" id="KB933059">
    <property type="protein sequence ID" value="EOO00916.1"/>
    <property type="molecule type" value="Genomic_DNA"/>
</dbReference>
<dbReference type="GO" id="GO:0009267">
    <property type="term" value="P:cellular response to starvation"/>
    <property type="evidence" value="ECO:0007669"/>
    <property type="project" value="TreeGrafter"/>
</dbReference>
<dbReference type="Proteomes" id="UP000014074">
    <property type="component" value="Unassembled WGS sequence"/>
</dbReference>
<dbReference type="Gene3D" id="3.30.450.190">
    <property type="match status" value="1"/>
</dbReference>
<gene>
    <name evidence="6" type="ORF">UCRPA7_3549</name>
</gene>
<name>R8BNK1_PHAM7</name>
<dbReference type="InterPro" id="IPR027417">
    <property type="entry name" value="P-loop_NTPase"/>
</dbReference>
<organism evidence="6 7">
    <name type="scientific">Phaeoacremonium minimum (strain UCR-PA7)</name>
    <name type="common">Esca disease fungus</name>
    <name type="synonym">Togninia minima</name>
    <dbReference type="NCBI Taxonomy" id="1286976"/>
    <lineage>
        <taxon>Eukaryota</taxon>
        <taxon>Fungi</taxon>
        <taxon>Dikarya</taxon>
        <taxon>Ascomycota</taxon>
        <taxon>Pezizomycotina</taxon>
        <taxon>Sordariomycetes</taxon>
        <taxon>Sordariomycetidae</taxon>
        <taxon>Togniniales</taxon>
        <taxon>Togniniaceae</taxon>
        <taxon>Phaeoacremonium</taxon>
    </lineage>
</organism>
<dbReference type="CDD" id="cd11384">
    <property type="entry name" value="RagA_like"/>
    <property type="match status" value="1"/>
</dbReference>
<evidence type="ECO:0000256" key="3">
    <source>
        <dbReference type="ARBA" id="ARBA00023134"/>
    </source>
</evidence>
<dbReference type="RefSeq" id="XP_007914274.1">
    <property type="nucleotide sequence ID" value="XM_007916083.1"/>
</dbReference>
<dbReference type="Pfam" id="PF04670">
    <property type="entry name" value="Gtr1_RagA"/>
    <property type="match status" value="1"/>
</dbReference>
<comment type="function">
    <text evidence="4">GTPase involved in activation of the TORC1 signaling pathway, which promotes growth and represses autophagy in nutrient-rich conditions.</text>
</comment>
<dbReference type="HOGENOM" id="CLU_044099_0_0_1"/>
<dbReference type="InterPro" id="IPR006762">
    <property type="entry name" value="Gtr1_RagA"/>
</dbReference>
<dbReference type="PANTHER" id="PTHR11259:SF1">
    <property type="entry name" value="RAS-RELATED GTP-BINDING PROTEIN"/>
    <property type="match status" value="1"/>
</dbReference>
<dbReference type="SUPFAM" id="SSF52540">
    <property type="entry name" value="P-loop containing nucleoside triphosphate hydrolases"/>
    <property type="match status" value="1"/>
</dbReference>
<evidence type="ECO:0000256" key="4">
    <source>
        <dbReference type="RuleBase" id="RU367014"/>
    </source>
</evidence>
<dbReference type="AlphaFoldDB" id="R8BNK1"/>